<feature type="domain" description="Alpha-D-phosphohexomutase alpha/beta/alpha" evidence="2">
    <location>
        <begin position="65"/>
        <end position="98"/>
    </location>
</feature>
<evidence type="ECO:0000313" key="3">
    <source>
        <dbReference type="EMBL" id="CAH2235758.1"/>
    </source>
</evidence>
<protein>
    <submittedName>
        <fullName evidence="3">Jg7616 protein</fullName>
    </submittedName>
</protein>
<dbReference type="PANTHER" id="PTHR45955">
    <property type="entry name" value="PHOSPHOACETYLGLUCOSAMINE MUTASE"/>
    <property type="match status" value="1"/>
</dbReference>
<evidence type="ECO:0000259" key="2">
    <source>
        <dbReference type="Pfam" id="PF02878"/>
    </source>
</evidence>
<comment type="caution">
    <text evidence="3">The sequence shown here is derived from an EMBL/GenBank/DDBJ whole genome shotgun (WGS) entry which is preliminary data.</text>
</comment>
<organism evidence="3 4">
    <name type="scientific">Pararge aegeria aegeria</name>
    <dbReference type="NCBI Taxonomy" id="348720"/>
    <lineage>
        <taxon>Eukaryota</taxon>
        <taxon>Metazoa</taxon>
        <taxon>Ecdysozoa</taxon>
        <taxon>Arthropoda</taxon>
        <taxon>Hexapoda</taxon>
        <taxon>Insecta</taxon>
        <taxon>Pterygota</taxon>
        <taxon>Neoptera</taxon>
        <taxon>Endopterygota</taxon>
        <taxon>Lepidoptera</taxon>
        <taxon>Glossata</taxon>
        <taxon>Ditrysia</taxon>
        <taxon>Papilionoidea</taxon>
        <taxon>Nymphalidae</taxon>
        <taxon>Satyrinae</taxon>
        <taxon>Satyrini</taxon>
        <taxon>Parargina</taxon>
        <taxon>Pararge</taxon>
    </lineage>
</organism>
<proteinExistence type="inferred from homology"/>
<dbReference type="GO" id="GO:0006048">
    <property type="term" value="P:UDP-N-acetylglucosamine biosynthetic process"/>
    <property type="evidence" value="ECO:0007669"/>
    <property type="project" value="TreeGrafter"/>
</dbReference>
<evidence type="ECO:0000313" key="4">
    <source>
        <dbReference type="Proteomes" id="UP000838756"/>
    </source>
</evidence>
<dbReference type="InterPro" id="IPR005844">
    <property type="entry name" value="A-D-PHexomutase_a/b/a-I"/>
</dbReference>
<dbReference type="OrthoDB" id="1928at2759"/>
<dbReference type="GO" id="GO:0005975">
    <property type="term" value="P:carbohydrate metabolic process"/>
    <property type="evidence" value="ECO:0007669"/>
    <property type="project" value="InterPro"/>
</dbReference>
<accession>A0A8S4RGD5</accession>
<sequence length="148" mass="16472">MSLASMVKENIMRKPARLRVLHNVLRGVWSPPICAGPAWASLLEHVVYRMGLLAVLRSRCKNGRTIGLMITASHNLEPDNGVKLIDPDGEMLEQSWEEVATRLANCGADFVKVSQKPPVGMELVPLQRVASVDGDGDRLVYFYMNEAW</sequence>
<dbReference type="GO" id="GO:0004610">
    <property type="term" value="F:phosphoacetylglucosamine mutase activity"/>
    <property type="evidence" value="ECO:0007669"/>
    <property type="project" value="TreeGrafter"/>
</dbReference>
<name>A0A8S4RGD5_9NEOP</name>
<dbReference type="Gene3D" id="3.40.120.10">
    <property type="entry name" value="Alpha-D-Glucose-1,6-Bisphosphate, subunit A, domain 3"/>
    <property type="match status" value="1"/>
</dbReference>
<dbReference type="Proteomes" id="UP000838756">
    <property type="component" value="Unassembled WGS sequence"/>
</dbReference>
<dbReference type="SUPFAM" id="SSF53738">
    <property type="entry name" value="Phosphoglucomutase, first 3 domains"/>
    <property type="match status" value="1"/>
</dbReference>
<gene>
    <name evidence="3" type="primary">jg7616</name>
    <name evidence="3" type="ORF">PAEG_LOCUS13369</name>
</gene>
<dbReference type="AlphaFoldDB" id="A0A8S4RGD5"/>
<dbReference type="EMBL" id="CAKXAJ010025157">
    <property type="protein sequence ID" value="CAH2235758.1"/>
    <property type="molecule type" value="Genomic_DNA"/>
</dbReference>
<dbReference type="InterPro" id="IPR016055">
    <property type="entry name" value="A-D-PHexomutase_a/b/a-I/II/III"/>
</dbReference>
<keyword evidence="4" id="KW-1185">Reference proteome</keyword>
<dbReference type="PANTHER" id="PTHR45955:SF1">
    <property type="entry name" value="PHOSPHOACETYLGLUCOSAMINE MUTASE"/>
    <property type="match status" value="1"/>
</dbReference>
<comment type="similarity">
    <text evidence="1">Belongs to the phosphohexose mutase family.</text>
</comment>
<dbReference type="Pfam" id="PF02878">
    <property type="entry name" value="PGM_PMM_I"/>
    <property type="match status" value="1"/>
</dbReference>
<evidence type="ECO:0000256" key="1">
    <source>
        <dbReference type="ARBA" id="ARBA00010231"/>
    </source>
</evidence>
<reference evidence="3" key="1">
    <citation type="submission" date="2022-03" db="EMBL/GenBank/DDBJ databases">
        <authorList>
            <person name="Lindestad O."/>
        </authorList>
    </citation>
    <scope>NUCLEOTIDE SEQUENCE</scope>
</reference>